<evidence type="ECO:0000256" key="2">
    <source>
        <dbReference type="SAM" id="MobiDB-lite"/>
    </source>
</evidence>
<accession>A0A2U1J3G0</accession>
<evidence type="ECO:0008006" key="5">
    <source>
        <dbReference type="Google" id="ProtNLM"/>
    </source>
</evidence>
<reference evidence="3 4" key="1">
    <citation type="journal article" date="2018" name="MBio">
        <title>Comparative Genomics Reveals the Core Gene Toolbox for the Fungus-Insect Symbiosis.</title>
        <authorList>
            <person name="Wang Y."/>
            <person name="Stata M."/>
            <person name="Wang W."/>
            <person name="Stajich J.E."/>
            <person name="White M.M."/>
            <person name="Moncalvo J.M."/>
        </authorList>
    </citation>
    <scope>NUCLEOTIDE SEQUENCE [LARGE SCALE GENOMIC DNA]</scope>
    <source>
        <strain evidence="3 4">AUS-126-30</strain>
    </source>
</reference>
<dbReference type="CDD" id="cd00303">
    <property type="entry name" value="retropepsin_like"/>
    <property type="match status" value="1"/>
</dbReference>
<evidence type="ECO:0000256" key="1">
    <source>
        <dbReference type="SAM" id="Coils"/>
    </source>
</evidence>
<protein>
    <recommendedName>
        <fullName evidence="5">Peptidase A2 domain-containing protein</fullName>
    </recommendedName>
</protein>
<proteinExistence type="predicted"/>
<feature type="compositionally biased region" description="Polar residues" evidence="2">
    <location>
        <begin position="80"/>
        <end position="94"/>
    </location>
</feature>
<evidence type="ECO:0000313" key="3">
    <source>
        <dbReference type="EMBL" id="PVZ99616.1"/>
    </source>
</evidence>
<dbReference type="Proteomes" id="UP000245591">
    <property type="component" value="Unassembled WGS sequence"/>
</dbReference>
<keyword evidence="1" id="KW-0175">Coiled coil</keyword>
<keyword evidence="4" id="KW-1185">Reference proteome</keyword>
<dbReference type="AlphaFoldDB" id="A0A2U1J3G0"/>
<organism evidence="3 4">
    <name type="scientific">Smittium angustum</name>
    <dbReference type="NCBI Taxonomy" id="133377"/>
    <lineage>
        <taxon>Eukaryota</taxon>
        <taxon>Fungi</taxon>
        <taxon>Fungi incertae sedis</taxon>
        <taxon>Zoopagomycota</taxon>
        <taxon>Kickxellomycotina</taxon>
        <taxon>Harpellomycetes</taxon>
        <taxon>Harpellales</taxon>
        <taxon>Legeriomycetaceae</taxon>
        <taxon>Smittium</taxon>
    </lineage>
</organism>
<feature type="coiled-coil region" evidence="1">
    <location>
        <begin position="99"/>
        <end position="126"/>
    </location>
</feature>
<gene>
    <name evidence="3" type="ORF">BB558_004355</name>
</gene>
<name>A0A2U1J3G0_SMIAN</name>
<feature type="compositionally biased region" description="Polar residues" evidence="2">
    <location>
        <begin position="41"/>
        <end position="67"/>
    </location>
</feature>
<dbReference type="Gene3D" id="2.40.70.10">
    <property type="entry name" value="Acid Proteases"/>
    <property type="match status" value="1"/>
</dbReference>
<comment type="caution">
    <text evidence="3">The sequence shown here is derived from an EMBL/GenBank/DDBJ whole genome shotgun (WGS) entry which is preliminary data.</text>
</comment>
<evidence type="ECO:0000313" key="4">
    <source>
        <dbReference type="Proteomes" id="UP000245591"/>
    </source>
</evidence>
<feature type="compositionally biased region" description="Low complexity" evidence="2">
    <location>
        <begin position="1"/>
        <end position="25"/>
    </location>
</feature>
<sequence length="376" mass="41747">MTDQLNTQNGSNSNTGNSNSASINTDVKILNAQDNSKKSLADQSQSPFKVNPSTSYSAPSSDKSFQKGSGIPKVAPGYYQGSQSKNSIRNSQDTSGDDIRSLIDKMSAMSMKIDRLEQNSRNSESRAKQFPARNFDTSNLKCAYCEGRHAKRDCLDLDNDLEKGYVLIGEKGMITDRKGVSFPLNFNRGGIKALVKRSNEAHTNLVTIETDPEDYGYLSENEEIIKEYDFVNLQRTEQNWKTGYLAVGSGKVIGRLQGAEVKLLFDEGSEINVMSADVYRALRSLGRAELDESLNWNLIDANQGSTRMMGVFNNLEVEIEGVLVRVPIFVSEHTSTPVIMGRPWDLKSRVLKDNRTDGTLWYTIRDKSTDAAASFV</sequence>
<feature type="region of interest" description="Disordered" evidence="2">
    <location>
        <begin position="1"/>
        <end position="98"/>
    </location>
</feature>
<dbReference type="InterPro" id="IPR021109">
    <property type="entry name" value="Peptidase_aspartic_dom_sf"/>
</dbReference>
<dbReference type="EMBL" id="MBFU01000416">
    <property type="protein sequence ID" value="PVZ99616.1"/>
    <property type="molecule type" value="Genomic_DNA"/>
</dbReference>